<comment type="caution">
    <text evidence="1">The sequence shown here is derived from an EMBL/GenBank/DDBJ whole genome shotgun (WGS) entry which is preliminary data.</text>
</comment>
<evidence type="ECO:0000313" key="2">
    <source>
        <dbReference type="Proteomes" id="UP000003416"/>
    </source>
</evidence>
<dbReference type="AlphaFoldDB" id="F3PWB2"/>
<dbReference type="HOGENOM" id="CLU_723295_0_0_10"/>
<keyword evidence="2" id="KW-1185">Reference proteome</keyword>
<reference evidence="1 2" key="1">
    <citation type="submission" date="2011-02" db="EMBL/GenBank/DDBJ databases">
        <authorList>
            <person name="Weinstock G."/>
            <person name="Sodergren E."/>
            <person name="Clifton S."/>
            <person name="Fulton L."/>
            <person name="Fulton B."/>
            <person name="Courtney L."/>
            <person name="Fronick C."/>
            <person name="Harrison M."/>
            <person name="Strong C."/>
            <person name="Farmer C."/>
            <person name="Delahaunty K."/>
            <person name="Markovic C."/>
            <person name="Hall O."/>
            <person name="Minx P."/>
            <person name="Tomlinson C."/>
            <person name="Mitreva M."/>
            <person name="Hou S."/>
            <person name="Chen J."/>
            <person name="Wollam A."/>
            <person name="Pepin K.H."/>
            <person name="Johnson M."/>
            <person name="Bhonagiri V."/>
            <person name="Zhang X."/>
            <person name="Suruliraj S."/>
            <person name="Warren W."/>
            <person name="Chinwalla A."/>
            <person name="Mardis E.R."/>
            <person name="Wilson R.K."/>
        </authorList>
    </citation>
    <scope>NUCLEOTIDE SEQUENCE [LARGE SCALE GENOMIC DNA]</scope>
    <source>
        <strain evidence="1 2">YIT 12057</strain>
    </source>
</reference>
<dbReference type="GeneID" id="86050467"/>
<proteinExistence type="predicted"/>
<dbReference type="STRING" id="763034.HMPREF9446_03047"/>
<dbReference type="Proteomes" id="UP000003416">
    <property type="component" value="Unassembled WGS sequence"/>
</dbReference>
<evidence type="ECO:0008006" key="3">
    <source>
        <dbReference type="Google" id="ProtNLM"/>
    </source>
</evidence>
<dbReference type="eggNOG" id="ENOG5032QFJ">
    <property type="taxonomic scope" value="Bacteria"/>
</dbReference>
<accession>F3PWB2</accession>
<name>F3PWB2_9BACE</name>
<protein>
    <recommendedName>
        <fullName evidence="3">Major fimbrial subunit protein N-terminal domain-containing protein</fullName>
    </recommendedName>
</protein>
<gene>
    <name evidence="1" type="ORF">HMPREF9446_03047</name>
</gene>
<organism evidence="1 2">
    <name type="scientific">Bacteroides fluxus YIT 12057</name>
    <dbReference type="NCBI Taxonomy" id="763034"/>
    <lineage>
        <taxon>Bacteria</taxon>
        <taxon>Pseudomonadati</taxon>
        <taxon>Bacteroidota</taxon>
        <taxon>Bacteroidia</taxon>
        <taxon>Bacteroidales</taxon>
        <taxon>Bacteroidaceae</taxon>
        <taxon>Bacteroides</taxon>
    </lineage>
</organism>
<evidence type="ECO:0000313" key="1">
    <source>
        <dbReference type="EMBL" id="EGF52461.1"/>
    </source>
</evidence>
<dbReference type="PROSITE" id="PS51257">
    <property type="entry name" value="PROKAR_LIPOPROTEIN"/>
    <property type="match status" value="1"/>
</dbReference>
<dbReference type="RefSeq" id="WP_009126272.1">
    <property type="nucleotide sequence ID" value="NZ_GL882688.1"/>
</dbReference>
<dbReference type="EMBL" id="AFBN01000095">
    <property type="protein sequence ID" value="EGF52461.1"/>
    <property type="molecule type" value="Genomic_DNA"/>
</dbReference>
<sequence length="398" mass="44514">MLRTAVLFFTAACALGLASCGKDSGIWQEDWREDSGILKVSVSSIAETNASTDEEKLIRKLYIYAYDDVHANPDFFCDTLVNNGNGAQGTLRVEMAINGTGKKRFYMVANPPHYVQKLLTTTCPEGTLSNLGMTIVRPMESMGELPQTEDGSVTGNSGFPMANYMEAYVSEGEKDKELVLHPEENQAGGRIMSIPLFRSLAKISVLVWRENCEDDEVVAVKRMSLFNYTLNGFLGPKWDISDDCPVWVGGDASSPIASWNPSLTLNLEEMVERETRVGTEAVEVLEKPAVITPEHNSKDNPQLISDFYLCQNSYGEAMQGETQQGMPDTVGNRITKLVVELEDGRISEIPLPYLLRNDHLKIRISVTDQRIEADFHKWQLEEVSPEWDDGVWRPENIF</sequence>